<evidence type="ECO:0000256" key="1">
    <source>
        <dbReference type="ARBA" id="ARBA00000085"/>
    </source>
</evidence>
<dbReference type="SUPFAM" id="SSF55874">
    <property type="entry name" value="ATPase domain of HSP90 chaperone/DNA topoisomerase II/histidine kinase"/>
    <property type="match status" value="1"/>
</dbReference>
<feature type="region of interest" description="Disordered" evidence="4">
    <location>
        <begin position="227"/>
        <end position="246"/>
    </location>
</feature>
<dbReference type="RefSeq" id="WP_095996969.1">
    <property type="nucleotide sequence ID" value="NZ_NSLI01000002.1"/>
</dbReference>
<dbReference type="Proteomes" id="UP000218151">
    <property type="component" value="Unassembled WGS sequence"/>
</dbReference>
<gene>
    <name evidence="6" type="ORF">CKY28_03455</name>
</gene>
<dbReference type="Pfam" id="PF00512">
    <property type="entry name" value="HisKA"/>
    <property type="match status" value="1"/>
</dbReference>
<reference evidence="7" key="1">
    <citation type="submission" date="2017-09" db="EMBL/GenBank/DDBJ databases">
        <authorList>
            <person name="Feng G."/>
            <person name="Zhu H."/>
        </authorList>
    </citation>
    <scope>NUCLEOTIDE SEQUENCE [LARGE SCALE GENOMIC DNA]</scope>
    <source>
        <strain evidence="7">1PNM-20</strain>
    </source>
</reference>
<organism evidence="6 7">
    <name type="scientific">Sphingomonas lenta</name>
    <dbReference type="NCBI Taxonomy" id="1141887"/>
    <lineage>
        <taxon>Bacteria</taxon>
        <taxon>Pseudomonadati</taxon>
        <taxon>Pseudomonadota</taxon>
        <taxon>Alphaproteobacteria</taxon>
        <taxon>Sphingomonadales</taxon>
        <taxon>Sphingomonadaceae</taxon>
        <taxon>Sphingomonas</taxon>
    </lineage>
</organism>
<dbReference type="PANTHER" id="PTHR43547">
    <property type="entry name" value="TWO-COMPONENT HISTIDINE KINASE"/>
    <property type="match status" value="1"/>
</dbReference>
<dbReference type="EC" id="2.7.13.3" evidence="2"/>
<dbReference type="InterPro" id="IPR003661">
    <property type="entry name" value="HisK_dim/P_dom"/>
</dbReference>
<protein>
    <recommendedName>
        <fullName evidence="2">histidine kinase</fullName>
        <ecNumber evidence="2">2.7.13.3</ecNumber>
    </recommendedName>
</protein>
<evidence type="ECO:0000313" key="6">
    <source>
        <dbReference type="EMBL" id="PAX08459.1"/>
    </source>
</evidence>
<dbReference type="InterPro" id="IPR036890">
    <property type="entry name" value="HATPase_C_sf"/>
</dbReference>
<evidence type="ECO:0000313" key="7">
    <source>
        <dbReference type="Proteomes" id="UP000218151"/>
    </source>
</evidence>
<dbReference type="InterPro" id="IPR005467">
    <property type="entry name" value="His_kinase_dom"/>
</dbReference>
<dbReference type="Gene3D" id="1.10.287.130">
    <property type="match status" value="1"/>
</dbReference>
<name>A0A2A2SGU2_9SPHN</name>
<dbReference type="EMBL" id="NSLI01000002">
    <property type="protein sequence ID" value="PAX08459.1"/>
    <property type="molecule type" value="Genomic_DNA"/>
</dbReference>
<comment type="catalytic activity">
    <reaction evidence="1">
        <text>ATP + protein L-histidine = ADP + protein N-phospho-L-histidine.</text>
        <dbReference type="EC" id="2.7.13.3"/>
    </reaction>
</comment>
<dbReference type="SMART" id="SM00388">
    <property type="entry name" value="HisKA"/>
    <property type="match status" value="1"/>
</dbReference>
<dbReference type="PROSITE" id="PS50109">
    <property type="entry name" value="HIS_KIN"/>
    <property type="match status" value="1"/>
</dbReference>
<keyword evidence="7" id="KW-1185">Reference proteome</keyword>
<feature type="region of interest" description="Disordered" evidence="4">
    <location>
        <begin position="328"/>
        <end position="352"/>
    </location>
</feature>
<evidence type="ECO:0000256" key="3">
    <source>
        <dbReference type="ARBA" id="ARBA00022553"/>
    </source>
</evidence>
<sequence>MRFDDSLRTVLNSDVTTGFGARSAWRQLVDLAGRGRAPTDEPVIARLRMLREVVPAEVRAASARGLAYARPDARLVGFFAEDTLAIAAPVLRTAELPAVDWIALLPRLSPALRSVLRHRRDLPGDVVRALESFGSIDFALPEPDALELQPDMIAAPEPATSAEPLFTPPPNVPLSESPFVALGEVARGLPVVAEALARTEPETAPPPPPTDGFAISDLVARIEAFRRRREEEPAESAEPIDDKPERFQFETDATGAIIGVQGVARGPLVGLSIAHAGVQGMAQIDGVATGAFRRRSRFEDARLEVGGASTATGSWRLSAVPTFDPATGRFTGFRGTGRRPRADESAAPIRRAPSPDSLRQLVHELRTPTNAIAGFAELIESELLGPVPETYRAQAGAIRTRAADLLAAIEDLDTASRIEMGALELRPGPILLQPLIERVVGDLAPLAGMRGVRVLVDADDGARALADDRAAERLLGRLLATLVSAGVAGETIRASVYANPSSVEIAVDRPRALVDLDAEALLALDGGDEEGAPLLGTGFALRVSRNLAGELGGGLEFGPKRLTLRLPAAVDRSMEHATTS</sequence>
<dbReference type="OrthoDB" id="9813151at2"/>
<proteinExistence type="predicted"/>
<dbReference type="PANTHER" id="PTHR43547:SF2">
    <property type="entry name" value="HYBRID SIGNAL TRANSDUCTION HISTIDINE KINASE C"/>
    <property type="match status" value="1"/>
</dbReference>
<keyword evidence="3" id="KW-0597">Phosphoprotein</keyword>
<dbReference type="SUPFAM" id="SSF47384">
    <property type="entry name" value="Homodimeric domain of signal transducing histidine kinase"/>
    <property type="match status" value="1"/>
</dbReference>
<accession>A0A2A2SGU2</accession>
<dbReference type="AlphaFoldDB" id="A0A2A2SGU2"/>
<evidence type="ECO:0000256" key="2">
    <source>
        <dbReference type="ARBA" id="ARBA00012438"/>
    </source>
</evidence>
<comment type="caution">
    <text evidence="6">The sequence shown here is derived from an EMBL/GenBank/DDBJ whole genome shotgun (WGS) entry which is preliminary data.</text>
</comment>
<dbReference type="GO" id="GO:0000155">
    <property type="term" value="F:phosphorelay sensor kinase activity"/>
    <property type="evidence" value="ECO:0007669"/>
    <property type="project" value="InterPro"/>
</dbReference>
<dbReference type="CDD" id="cd00082">
    <property type="entry name" value="HisKA"/>
    <property type="match status" value="1"/>
</dbReference>
<evidence type="ECO:0000259" key="5">
    <source>
        <dbReference type="PROSITE" id="PS50109"/>
    </source>
</evidence>
<evidence type="ECO:0000256" key="4">
    <source>
        <dbReference type="SAM" id="MobiDB-lite"/>
    </source>
</evidence>
<feature type="domain" description="Histidine kinase" evidence="5">
    <location>
        <begin position="360"/>
        <end position="557"/>
    </location>
</feature>
<dbReference type="InterPro" id="IPR036097">
    <property type="entry name" value="HisK_dim/P_sf"/>
</dbReference>